<reference evidence="3 4" key="1">
    <citation type="submission" date="2020-07" db="EMBL/GenBank/DDBJ databases">
        <title>Genomic Encyclopedia of Type Strains, Phase IV (KMG-V): Genome sequencing to study the core and pangenomes of soil and plant-associated prokaryotes.</title>
        <authorList>
            <person name="Whitman W."/>
        </authorList>
    </citation>
    <scope>NUCLEOTIDE SEQUENCE [LARGE SCALE GENOMIC DNA]</scope>
    <source>
        <strain evidence="3 4">SAS40</strain>
    </source>
</reference>
<feature type="chain" id="PRO_5031124614" description="Cyclophilin-like domain-containing protein" evidence="1">
    <location>
        <begin position="38"/>
        <end position="174"/>
    </location>
</feature>
<dbReference type="EMBL" id="JACBYR010000001">
    <property type="protein sequence ID" value="NYE80994.1"/>
    <property type="molecule type" value="Genomic_DNA"/>
</dbReference>
<organism evidence="3 4">
    <name type="scientific">Pigmentiphaga litoralis</name>
    <dbReference type="NCBI Taxonomy" id="516702"/>
    <lineage>
        <taxon>Bacteria</taxon>
        <taxon>Pseudomonadati</taxon>
        <taxon>Pseudomonadota</taxon>
        <taxon>Betaproteobacteria</taxon>
        <taxon>Burkholderiales</taxon>
        <taxon>Alcaligenaceae</taxon>
        <taxon>Pigmentiphaga</taxon>
    </lineage>
</organism>
<evidence type="ECO:0000259" key="2">
    <source>
        <dbReference type="Pfam" id="PF18050"/>
    </source>
</evidence>
<gene>
    <name evidence="3" type="ORF">FHW18_000265</name>
</gene>
<evidence type="ECO:0000313" key="3">
    <source>
        <dbReference type="EMBL" id="NYE80994.1"/>
    </source>
</evidence>
<dbReference type="RefSeq" id="WP_257022308.1">
    <property type="nucleotide sequence ID" value="NZ_JACBYR010000001.1"/>
</dbReference>
<feature type="domain" description="Cyclophilin-like" evidence="2">
    <location>
        <begin position="64"/>
        <end position="171"/>
    </location>
</feature>
<dbReference type="Gene3D" id="2.40.100.20">
    <property type="match status" value="1"/>
</dbReference>
<evidence type="ECO:0000313" key="4">
    <source>
        <dbReference type="Proteomes" id="UP000542125"/>
    </source>
</evidence>
<protein>
    <recommendedName>
        <fullName evidence="2">Cyclophilin-like domain-containing protein</fullName>
    </recommendedName>
</protein>
<proteinExistence type="predicted"/>
<dbReference type="InterPro" id="IPR029000">
    <property type="entry name" value="Cyclophilin-like_dom_sf"/>
</dbReference>
<keyword evidence="4" id="KW-1185">Reference proteome</keyword>
<sequence length="174" mass="18751">MTATHRRRTPAYVFAYMSAAAALAAIALAAVAVTAHAQATARPVAQATGSAPIVTPTKDLRMWMTVGDRRYALTLANTDAARAFAARLPLTLDMSDLNDNEKKVTLSPALPAAASRPGTIRNGDIMLYGDSTLVVFYRTFDSIYSYTRIGKLDGPEDLEQVLGPRDVKVTFSKQ</sequence>
<keyword evidence="1" id="KW-0732">Signal</keyword>
<accession>A0A7Y9IQ94</accession>
<dbReference type="Proteomes" id="UP000542125">
    <property type="component" value="Unassembled WGS sequence"/>
</dbReference>
<name>A0A7Y9IQ94_9BURK</name>
<dbReference type="SUPFAM" id="SSF50891">
    <property type="entry name" value="Cyclophilin-like"/>
    <property type="match status" value="1"/>
</dbReference>
<dbReference type="AlphaFoldDB" id="A0A7Y9IQ94"/>
<dbReference type="InterPro" id="IPR041183">
    <property type="entry name" value="Cyclophilin-like"/>
</dbReference>
<comment type="caution">
    <text evidence="3">The sequence shown here is derived from an EMBL/GenBank/DDBJ whole genome shotgun (WGS) entry which is preliminary data.</text>
</comment>
<evidence type="ECO:0000256" key="1">
    <source>
        <dbReference type="SAM" id="SignalP"/>
    </source>
</evidence>
<dbReference type="Pfam" id="PF18050">
    <property type="entry name" value="Cyclophil_like2"/>
    <property type="match status" value="1"/>
</dbReference>
<feature type="signal peptide" evidence="1">
    <location>
        <begin position="1"/>
        <end position="37"/>
    </location>
</feature>